<dbReference type="GO" id="GO:0001682">
    <property type="term" value="P:tRNA 5'-leader removal"/>
    <property type="evidence" value="ECO:0007669"/>
    <property type="project" value="InterPro"/>
</dbReference>
<protein>
    <recommendedName>
        <fullName evidence="4">Ribonuclease P protein subunit p29</fullName>
    </recommendedName>
</protein>
<reference evidence="8" key="1">
    <citation type="submission" date="2022-11" db="UniProtKB">
        <authorList>
            <consortium name="WormBaseParasite"/>
        </authorList>
    </citation>
    <scope>IDENTIFICATION</scope>
</reference>
<feature type="region of interest" description="Disordered" evidence="6">
    <location>
        <begin position="30"/>
        <end position="131"/>
    </location>
</feature>
<evidence type="ECO:0000256" key="6">
    <source>
        <dbReference type="SAM" id="MobiDB-lite"/>
    </source>
</evidence>
<organism evidence="7 8">
    <name type="scientific">Acrobeloides nanus</name>
    <dbReference type="NCBI Taxonomy" id="290746"/>
    <lineage>
        <taxon>Eukaryota</taxon>
        <taxon>Metazoa</taxon>
        <taxon>Ecdysozoa</taxon>
        <taxon>Nematoda</taxon>
        <taxon>Chromadorea</taxon>
        <taxon>Rhabditida</taxon>
        <taxon>Tylenchina</taxon>
        <taxon>Cephalobomorpha</taxon>
        <taxon>Cephaloboidea</taxon>
        <taxon>Cephalobidae</taxon>
        <taxon>Acrobeloides</taxon>
    </lineage>
</organism>
<dbReference type="Proteomes" id="UP000887540">
    <property type="component" value="Unplaced"/>
</dbReference>
<dbReference type="WBParaSite" id="ACRNAN_Path_1107.g4255.t1">
    <property type="protein sequence ID" value="ACRNAN_Path_1107.g4255.t1"/>
    <property type="gene ID" value="ACRNAN_Path_1107.g4255"/>
</dbReference>
<dbReference type="InterPro" id="IPR036980">
    <property type="entry name" value="RNase_P/MRP_Rpp29_sf"/>
</dbReference>
<accession>A0A914BVM2</accession>
<comment type="similarity">
    <text evidence="3">Belongs to the eukaryotic/archaeal RNase P protein component 1 family.</text>
</comment>
<dbReference type="GO" id="GO:0033204">
    <property type="term" value="F:ribonuclease P RNA binding"/>
    <property type="evidence" value="ECO:0007669"/>
    <property type="project" value="InterPro"/>
</dbReference>
<dbReference type="SUPFAM" id="SSF101744">
    <property type="entry name" value="Rof/RNase P subunit-like"/>
    <property type="match status" value="1"/>
</dbReference>
<name>A0A914BVM2_9BILA</name>
<dbReference type="InterPro" id="IPR023534">
    <property type="entry name" value="Rof/RNase_P-like"/>
</dbReference>
<evidence type="ECO:0000313" key="8">
    <source>
        <dbReference type="WBParaSite" id="ACRNAN_Path_1107.g4255.t1"/>
    </source>
</evidence>
<dbReference type="Gene3D" id="2.30.30.210">
    <property type="entry name" value="Ribonuclease P/MRP, subunit p29"/>
    <property type="match status" value="1"/>
</dbReference>
<dbReference type="GO" id="GO:0005634">
    <property type="term" value="C:nucleus"/>
    <property type="evidence" value="ECO:0007669"/>
    <property type="project" value="UniProtKB-SubCell"/>
</dbReference>
<feature type="compositionally biased region" description="Basic and acidic residues" evidence="6">
    <location>
        <begin position="40"/>
        <end position="66"/>
    </location>
</feature>
<evidence type="ECO:0000256" key="4">
    <source>
        <dbReference type="ARBA" id="ARBA00016225"/>
    </source>
</evidence>
<dbReference type="SMART" id="SM00538">
    <property type="entry name" value="POP4"/>
    <property type="match status" value="1"/>
</dbReference>
<evidence type="ECO:0000256" key="1">
    <source>
        <dbReference type="ARBA" id="ARBA00002435"/>
    </source>
</evidence>
<evidence type="ECO:0000313" key="7">
    <source>
        <dbReference type="Proteomes" id="UP000887540"/>
    </source>
</evidence>
<evidence type="ECO:0000256" key="3">
    <source>
        <dbReference type="ARBA" id="ARBA00006181"/>
    </source>
</evidence>
<dbReference type="InterPro" id="IPR016848">
    <property type="entry name" value="RNase_P/MRP_Rpp29-subunit"/>
</dbReference>
<dbReference type="AlphaFoldDB" id="A0A914BVM2"/>
<comment type="function">
    <text evidence="1">Component of ribonuclease P, a ribonucleoprotein complex that generates mature tRNA molecules by cleaving their 5'-ends.</text>
</comment>
<dbReference type="GO" id="GO:0000172">
    <property type="term" value="C:ribonuclease MRP complex"/>
    <property type="evidence" value="ECO:0007669"/>
    <property type="project" value="InterPro"/>
</dbReference>
<sequence length="291" mass="32886">MKRRRPEMVRKRNHYGVTLGATLGGGNFCALSSPLPETPKPAEAKLEEKPKEKAKKPESEVVKLKPTEAPVPVAPKPVEAKPEEKQTERAKKPEPEAVRPVEPPKPTEASVPEASKPAEAKPEETPKMSNTQIKYFALEKTGTKPKKVRKKERENFIRRAPVSLKKCPDLKYENFVPLYELWCGYFASLLGNIQKPDERLLKADYHGCLLRVSDATNKSQIGLHGIVLYESKLTFQMITKKDKVIIIPKEGSTLQFVLNGKVFTLFGDALRQRSYLRGRKAKSRLKLPFFI</sequence>
<evidence type="ECO:0000256" key="5">
    <source>
        <dbReference type="ARBA" id="ARBA00046486"/>
    </source>
</evidence>
<comment type="subunit">
    <text evidence="5">Component of nuclear RNase P and RNase MRP ribonucleoproteins. RNase P consists of a catalytic RNA moiety and 10 different protein chains; POP1, POP4, POP5, POP7, RPP14, RPP21, RPP25, RPP30, RPP38 and RPP40. Within the RNase P complex, POP1, POP7 and RPP25 form the 'finger' subcomplex, POP5, RPP14, RPP40 and homodimeric RPP30 form the 'palm' subcomplex, and RPP21, POP4 and RPP38 form the 'wrist' subcomplex. All subunits of the RNase P complex interact with the catalytic RNA. Several subunits of RNase P are also part of the RNase MRP complex. RNase MRP consists of a catalytic RNA moiety and about 8 protein subunits; POP1, POP7, RPP25, RPP30, RPP38, RPP40 and possibly also POP4 and POP5.</text>
</comment>
<keyword evidence="7" id="KW-1185">Reference proteome</keyword>
<comment type="subcellular location">
    <subcellularLocation>
        <location evidence="2">Nucleus</location>
    </subcellularLocation>
</comment>
<dbReference type="PANTHER" id="PTHR13348">
    <property type="entry name" value="RIBONUCLEASE P SUBUNIT P29"/>
    <property type="match status" value="1"/>
</dbReference>
<dbReference type="Pfam" id="PF01868">
    <property type="entry name" value="RNase_P-MRP_p29"/>
    <property type="match status" value="1"/>
</dbReference>
<dbReference type="InterPro" id="IPR002730">
    <property type="entry name" value="Rpp29/RNP1"/>
</dbReference>
<feature type="compositionally biased region" description="Basic and acidic residues" evidence="6">
    <location>
        <begin position="78"/>
        <end position="99"/>
    </location>
</feature>
<dbReference type="PANTHER" id="PTHR13348:SF0">
    <property type="entry name" value="RIBONUCLEASE P PROTEIN SUBUNIT P29"/>
    <property type="match status" value="1"/>
</dbReference>
<dbReference type="GO" id="GO:0030677">
    <property type="term" value="C:ribonuclease P complex"/>
    <property type="evidence" value="ECO:0007669"/>
    <property type="project" value="InterPro"/>
</dbReference>
<proteinExistence type="inferred from homology"/>
<evidence type="ECO:0000256" key="2">
    <source>
        <dbReference type="ARBA" id="ARBA00004123"/>
    </source>
</evidence>
<feature type="compositionally biased region" description="Basic and acidic residues" evidence="6">
    <location>
        <begin position="116"/>
        <end position="126"/>
    </location>
</feature>
<dbReference type="GO" id="GO:0006364">
    <property type="term" value="P:rRNA processing"/>
    <property type="evidence" value="ECO:0007669"/>
    <property type="project" value="TreeGrafter"/>
</dbReference>